<organism evidence="3 4">
    <name type="scientific">Mycolicibacterium arabiense</name>
    <dbReference type="NCBI Taxonomy" id="1286181"/>
    <lineage>
        <taxon>Bacteria</taxon>
        <taxon>Bacillati</taxon>
        <taxon>Actinomycetota</taxon>
        <taxon>Actinomycetes</taxon>
        <taxon>Mycobacteriales</taxon>
        <taxon>Mycobacteriaceae</taxon>
        <taxon>Mycolicibacterium</taxon>
    </lineage>
</organism>
<geneLocation type="plasmid" evidence="4">
    <name>pjcm18538 dna</name>
</geneLocation>
<accession>A0A7I7RS54</accession>
<gene>
    <name evidence="3" type="ORF">MARA_08250</name>
</gene>
<dbReference type="InterPro" id="IPR050967">
    <property type="entry name" value="Thiamine_Salvage_TenA"/>
</dbReference>
<dbReference type="InterPro" id="IPR016084">
    <property type="entry name" value="Haem_Oase-like_multi-hlx"/>
</dbReference>
<evidence type="ECO:0000313" key="3">
    <source>
        <dbReference type="EMBL" id="BBY47357.1"/>
    </source>
</evidence>
<dbReference type="SUPFAM" id="SSF48613">
    <property type="entry name" value="Heme oxygenase-like"/>
    <property type="match status" value="1"/>
</dbReference>
<evidence type="ECO:0000256" key="1">
    <source>
        <dbReference type="ARBA" id="ARBA00004948"/>
    </source>
</evidence>
<dbReference type="Gene3D" id="1.20.910.10">
    <property type="entry name" value="Heme oxygenase-like"/>
    <property type="match status" value="1"/>
</dbReference>
<dbReference type="Pfam" id="PF03070">
    <property type="entry name" value="TENA_THI-4"/>
    <property type="match status" value="1"/>
</dbReference>
<dbReference type="GO" id="GO:0005829">
    <property type="term" value="C:cytosol"/>
    <property type="evidence" value="ECO:0007669"/>
    <property type="project" value="TreeGrafter"/>
</dbReference>
<keyword evidence="4" id="KW-1185">Reference proteome</keyword>
<name>A0A7I7RS54_9MYCO</name>
<comment type="pathway">
    <text evidence="1">Cofactor biosynthesis; thiamine diphosphate biosynthesis.</text>
</comment>
<dbReference type="EMBL" id="AP022593">
    <property type="protein sequence ID" value="BBY47357.1"/>
    <property type="molecule type" value="Genomic_DNA"/>
</dbReference>
<reference evidence="3 4" key="1">
    <citation type="journal article" date="2019" name="Emerg. Microbes Infect.">
        <title>Comprehensive subspecies identification of 175 nontuberculous mycobacteria species based on 7547 genomic profiles.</title>
        <authorList>
            <person name="Matsumoto Y."/>
            <person name="Kinjo T."/>
            <person name="Motooka D."/>
            <person name="Nabeya D."/>
            <person name="Jung N."/>
            <person name="Uechi K."/>
            <person name="Horii T."/>
            <person name="Iida T."/>
            <person name="Fujita J."/>
            <person name="Nakamura S."/>
        </authorList>
    </citation>
    <scope>NUCLEOTIDE SEQUENCE [LARGE SCALE GENOMIC DNA]</scope>
    <source>
        <strain evidence="3 4">JCM 18538</strain>
    </source>
</reference>
<dbReference type="KEGG" id="marz:MARA_08250"/>
<dbReference type="CDD" id="cd19357">
    <property type="entry name" value="TenA_E_At3g16990-like"/>
    <property type="match status" value="1"/>
</dbReference>
<feature type="domain" description="Thiaminase-2/PQQC" evidence="2">
    <location>
        <begin position="2"/>
        <end position="160"/>
    </location>
</feature>
<evidence type="ECO:0000259" key="2">
    <source>
        <dbReference type="Pfam" id="PF03070"/>
    </source>
</evidence>
<dbReference type="InterPro" id="IPR004305">
    <property type="entry name" value="Thiaminase-2/PQQC"/>
</dbReference>
<evidence type="ECO:0000313" key="4">
    <source>
        <dbReference type="Proteomes" id="UP000467428"/>
    </source>
</evidence>
<dbReference type="PANTHER" id="PTHR43198:SF5">
    <property type="entry name" value="BIFUNCTIONAL TENA-E PROTEIN"/>
    <property type="match status" value="1"/>
</dbReference>
<dbReference type="AlphaFoldDB" id="A0A7I7RS54"/>
<dbReference type="Proteomes" id="UP000467428">
    <property type="component" value="Chromosome"/>
</dbReference>
<dbReference type="PANTHER" id="PTHR43198">
    <property type="entry name" value="BIFUNCTIONAL TH2 PROTEIN"/>
    <property type="match status" value="1"/>
</dbReference>
<dbReference type="RefSeq" id="WP_163917303.1">
    <property type="nucleotide sequence ID" value="NZ_AP022593.1"/>
</dbReference>
<protein>
    <recommendedName>
        <fullName evidence="2">Thiaminase-2/PQQC domain-containing protein</fullName>
    </recommendedName>
</protein>
<proteinExistence type="predicted"/>
<sequence>MLDDLWTAATQHPFLHAVRDGAIADAAFDRWLAQDVLFVTDLLTFQARLLARAPRGAQSALAGGCVALVDELDWFDAQATRRGIDLDVERLPATLAYRDSLRRLDTAPFDDAITALWALERVYLMAWTTASSESSPFAEFTEHWTHPGFADYVDALGRLASPQGRDDVLAEVLSLEVGFWDMAME</sequence>